<keyword evidence="2" id="KW-0808">Transferase</keyword>
<dbReference type="CDD" id="cd02440">
    <property type="entry name" value="AdoMet_MTases"/>
    <property type="match status" value="1"/>
</dbReference>
<name>D5EEZ8_AMICL</name>
<evidence type="ECO:0000313" key="3">
    <source>
        <dbReference type="Proteomes" id="UP000002366"/>
    </source>
</evidence>
<feature type="domain" description="Methyltransferase" evidence="1">
    <location>
        <begin position="42"/>
        <end position="129"/>
    </location>
</feature>
<dbReference type="OrthoDB" id="9804312at2"/>
<dbReference type="eggNOG" id="COG2890">
    <property type="taxonomic scope" value="Bacteria"/>
</dbReference>
<dbReference type="Pfam" id="PF13649">
    <property type="entry name" value="Methyltransf_25"/>
    <property type="match status" value="1"/>
</dbReference>
<dbReference type="InterPro" id="IPR041698">
    <property type="entry name" value="Methyltransf_25"/>
</dbReference>
<dbReference type="InterPro" id="IPR050447">
    <property type="entry name" value="Erg6_SMT_methyltransf"/>
</dbReference>
<dbReference type="EMBL" id="CP001997">
    <property type="protein sequence ID" value="ADE57130.1"/>
    <property type="molecule type" value="Genomic_DNA"/>
</dbReference>
<dbReference type="GO" id="GO:0032259">
    <property type="term" value="P:methylation"/>
    <property type="evidence" value="ECO:0007669"/>
    <property type="project" value="UniProtKB-KW"/>
</dbReference>
<dbReference type="SUPFAM" id="SSF53335">
    <property type="entry name" value="S-adenosyl-L-methionine-dependent methyltransferases"/>
    <property type="match status" value="1"/>
</dbReference>
<protein>
    <submittedName>
        <fullName evidence="2">Methyltransferase type 11</fullName>
    </submittedName>
</protein>
<sequence>MGTKRENLFTREFLLQNMMGPNCVRILEELLASVELHSEMRVLDLGCGRGLTSIFLAGIYDVEVFATDLWINATENYERFKLVQLDHKIIPIHADAHELPYAKGFFDAIISIDAYHYFGAKRSFLDEYIVPLTKKGGIIAVAIPGLQKDFFNDVPEVLKPYWQDEDMNFYSRSWWRSLWEESKKVKIEQSLSLSCHKNAWEDWLECDNPYAKRDIEMMKAENNQYFDTIGLIATVK</sequence>
<dbReference type="PANTHER" id="PTHR44068">
    <property type="entry name" value="ZGC:194242"/>
    <property type="match status" value="1"/>
</dbReference>
<dbReference type="GO" id="GO:0008757">
    <property type="term" value="F:S-adenosylmethionine-dependent methyltransferase activity"/>
    <property type="evidence" value="ECO:0007669"/>
    <property type="project" value="InterPro"/>
</dbReference>
<dbReference type="KEGG" id="aco:Amico_1005"/>
<keyword evidence="3" id="KW-1185">Reference proteome</keyword>
<keyword evidence="2" id="KW-0489">Methyltransferase</keyword>
<dbReference type="PANTHER" id="PTHR44068:SF11">
    <property type="entry name" value="GERANYL DIPHOSPHATE 2-C-METHYLTRANSFERASE"/>
    <property type="match status" value="1"/>
</dbReference>
<accession>D5EEZ8</accession>
<dbReference type="InterPro" id="IPR029063">
    <property type="entry name" value="SAM-dependent_MTases_sf"/>
</dbReference>
<dbReference type="Gene3D" id="3.40.50.150">
    <property type="entry name" value="Vaccinia Virus protein VP39"/>
    <property type="match status" value="1"/>
</dbReference>
<dbReference type="STRING" id="572547.Amico_1005"/>
<organism evidence="2 3">
    <name type="scientific">Aminobacterium colombiense (strain DSM 12261 / ALA-1)</name>
    <dbReference type="NCBI Taxonomy" id="572547"/>
    <lineage>
        <taxon>Bacteria</taxon>
        <taxon>Thermotogati</taxon>
        <taxon>Synergistota</taxon>
        <taxon>Synergistia</taxon>
        <taxon>Synergistales</taxon>
        <taxon>Aminobacteriaceae</taxon>
        <taxon>Aminobacterium</taxon>
    </lineage>
</organism>
<dbReference type="Proteomes" id="UP000002366">
    <property type="component" value="Chromosome"/>
</dbReference>
<dbReference type="HOGENOM" id="CLU_063459_0_0_0"/>
<dbReference type="RefSeq" id="WP_013048393.1">
    <property type="nucleotide sequence ID" value="NC_014011.1"/>
</dbReference>
<reference evidence="2 3" key="1">
    <citation type="journal article" date="2010" name="Stand. Genomic Sci.">
        <title>Complete genome sequence of Aminobacterium colombiense type strain (ALA-1).</title>
        <authorList>
            <person name="Chertkov O."/>
            <person name="Sikorski J."/>
            <person name="Brambilla E."/>
            <person name="Lapidus A."/>
            <person name="Copeland A."/>
            <person name="Glavina Del Rio T."/>
            <person name="Nolan M."/>
            <person name="Lucas S."/>
            <person name="Tice H."/>
            <person name="Cheng J.F."/>
            <person name="Han C."/>
            <person name="Detter J.C."/>
            <person name="Bruce D."/>
            <person name="Tapia R."/>
            <person name="Goodwin L."/>
            <person name="Pitluck S."/>
            <person name="Liolios K."/>
            <person name="Ivanova N."/>
            <person name="Mavromatis K."/>
            <person name="Ovchinnikova G."/>
            <person name="Pati A."/>
            <person name="Chen A."/>
            <person name="Palaniappan K."/>
            <person name="Land M."/>
            <person name="Hauser L."/>
            <person name="Chang Y.J."/>
            <person name="Jeffries C.D."/>
            <person name="Spring S."/>
            <person name="Rohde M."/>
            <person name="Goker M."/>
            <person name="Bristow J."/>
            <person name="Eisen J.A."/>
            <person name="Markowitz V."/>
            <person name="Hugenholtz P."/>
            <person name="Kyrpides N.C."/>
            <person name="Klenk H.P."/>
        </authorList>
    </citation>
    <scope>NUCLEOTIDE SEQUENCE [LARGE SCALE GENOMIC DNA]</scope>
    <source>
        <strain evidence="3">DSM 12261 / ALA-1</strain>
    </source>
</reference>
<gene>
    <name evidence="2" type="ordered locus">Amico_1005</name>
</gene>
<dbReference type="AlphaFoldDB" id="D5EEZ8"/>
<evidence type="ECO:0000259" key="1">
    <source>
        <dbReference type="Pfam" id="PF13649"/>
    </source>
</evidence>
<proteinExistence type="predicted"/>
<evidence type="ECO:0000313" key="2">
    <source>
        <dbReference type="EMBL" id="ADE57130.1"/>
    </source>
</evidence>